<feature type="transmembrane region" description="Helical" evidence="10">
    <location>
        <begin position="21"/>
        <end position="41"/>
    </location>
</feature>
<sequence length="527" mass="59988">MFLSQDLLSACFEAVAHISKLHVALVWLAYLLLLAIYRLYLSPLAAFPGPRLAALTMWYQAYYDLCLRGQYFRRIEQLHKQYGPVVRINPYEIHVNDPDYLSEVYGDVTKKRDKYKWLGQSTSLSQSTGGTIHHDLHRKRRAAINPFLSKAKSAQLEPVIRTALARLLQRFENCRQTGTIMPLNLAMAAATCDIITQYCFGQSTDFLLQEDYSKAYFDAVDMQFNLSHWMLHFSWLGPLLYSAPVNMLSWLMPGLGSLFQMRQRWEQQVEQIMRQGDHSIRTENNTIFHGILMSDLAAEDKTLSRLAEEAQLLVIAGHHTAAHTISAITFQLLSNPDKLLKLKKELATSLSSTGDLPRYAEVEHLPYLTAVIKEGLRLHPTVSTRIQRVSAEGPLFYHDRHRNITYTIPAGTPVSVTQLLIHMNPDIFPSPREFQPERWLGNPHLDRYFVAFSKGSRTCAGINVAYQEMSLIIASLFQKFDIDSRTDGTRPTLSLYQTLRERDVDQVADLTVASVAADSKGVRLQVK</sequence>
<reference evidence="11 12" key="1">
    <citation type="submission" date="2019-04" db="EMBL/GenBank/DDBJ databases">
        <title>Friends and foes A comparative genomics studyof 23 Aspergillus species from section Flavi.</title>
        <authorList>
            <consortium name="DOE Joint Genome Institute"/>
            <person name="Kjaerbolling I."/>
            <person name="Vesth T."/>
            <person name="Frisvad J.C."/>
            <person name="Nybo J.L."/>
            <person name="Theobald S."/>
            <person name="Kildgaard S."/>
            <person name="Isbrandt T."/>
            <person name="Kuo A."/>
            <person name="Sato A."/>
            <person name="Lyhne E.K."/>
            <person name="Kogle M.E."/>
            <person name="Wiebenga A."/>
            <person name="Kun R.S."/>
            <person name="Lubbers R.J."/>
            <person name="Makela M.R."/>
            <person name="Barry K."/>
            <person name="Chovatia M."/>
            <person name="Clum A."/>
            <person name="Daum C."/>
            <person name="Haridas S."/>
            <person name="He G."/>
            <person name="LaButti K."/>
            <person name="Lipzen A."/>
            <person name="Mondo S."/>
            <person name="Riley R."/>
            <person name="Salamov A."/>
            <person name="Simmons B.A."/>
            <person name="Magnuson J.K."/>
            <person name="Henrissat B."/>
            <person name="Mortensen U.H."/>
            <person name="Larsen T.O."/>
            <person name="Devries R.P."/>
            <person name="Grigoriev I.V."/>
            <person name="Machida M."/>
            <person name="Baker S.E."/>
            <person name="Andersen M.R."/>
        </authorList>
    </citation>
    <scope>NUCLEOTIDE SEQUENCE [LARGE SCALE GENOMIC DNA]</scope>
    <source>
        <strain evidence="11 12">IBT 29228</strain>
    </source>
</reference>
<dbReference type="PANTHER" id="PTHR24305:SF157">
    <property type="entry name" value="N-ACETYLTRYPTOPHAN 6-HYDROXYLASE IVOC-RELATED"/>
    <property type="match status" value="1"/>
</dbReference>
<proteinExistence type="inferred from homology"/>
<dbReference type="GO" id="GO:0020037">
    <property type="term" value="F:heme binding"/>
    <property type="evidence" value="ECO:0007669"/>
    <property type="project" value="InterPro"/>
</dbReference>
<keyword evidence="5 9" id="KW-0560">Oxidoreductase</keyword>
<dbReference type="CDD" id="cd11062">
    <property type="entry name" value="CYP58-like"/>
    <property type="match status" value="1"/>
</dbReference>
<dbReference type="PRINTS" id="PR00385">
    <property type="entry name" value="P450"/>
</dbReference>
<dbReference type="InterPro" id="IPR017972">
    <property type="entry name" value="Cyt_P450_CS"/>
</dbReference>
<evidence type="ECO:0000256" key="1">
    <source>
        <dbReference type="ARBA" id="ARBA00001971"/>
    </source>
</evidence>
<dbReference type="PRINTS" id="PR00465">
    <property type="entry name" value="EP450IV"/>
</dbReference>
<gene>
    <name evidence="11" type="ORF">BDV26DRAFT_275334</name>
</gene>
<evidence type="ECO:0000256" key="8">
    <source>
        <dbReference type="PIRSR" id="PIRSR602403-1"/>
    </source>
</evidence>
<evidence type="ECO:0000256" key="4">
    <source>
        <dbReference type="ARBA" id="ARBA00022723"/>
    </source>
</evidence>
<protein>
    <submittedName>
        <fullName evidence="11">Cytochrome P450</fullName>
    </submittedName>
</protein>
<dbReference type="InterPro" id="IPR036396">
    <property type="entry name" value="Cyt_P450_sf"/>
</dbReference>
<dbReference type="GO" id="GO:0016705">
    <property type="term" value="F:oxidoreductase activity, acting on paired donors, with incorporation or reduction of molecular oxygen"/>
    <property type="evidence" value="ECO:0007669"/>
    <property type="project" value="InterPro"/>
</dbReference>
<comment type="cofactor">
    <cofactor evidence="1 8">
        <name>heme</name>
        <dbReference type="ChEBI" id="CHEBI:30413"/>
    </cofactor>
</comment>
<dbReference type="Proteomes" id="UP000326198">
    <property type="component" value="Unassembled WGS sequence"/>
</dbReference>
<keyword evidence="7 9" id="KW-0503">Monooxygenase</keyword>
<evidence type="ECO:0000256" key="10">
    <source>
        <dbReference type="SAM" id="Phobius"/>
    </source>
</evidence>
<keyword evidence="10" id="KW-0812">Transmembrane</keyword>
<evidence type="ECO:0000313" key="12">
    <source>
        <dbReference type="Proteomes" id="UP000326198"/>
    </source>
</evidence>
<dbReference type="GO" id="GO:0005506">
    <property type="term" value="F:iron ion binding"/>
    <property type="evidence" value="ECO:0007669"/>
    <property type="project" value="InterPro"/>
</dbReference>
<evidence type="ECO:0000256" key="9">
    <source>
        <dbReference type="RuleBase" id="RU000461"/>
    </source>
</evidence>
<keyword evidence="10" id="KW-0472">Membrane</keyword>
<keyword evidence="6 8" id="KW-0408">Iron</keyword>
<feature type="binding site" description="axial binding residue" evidence="8">
    <location>
        <position position="459"/>
    </location>
    <ligand>
        <name>heme</name>
        <dbReference type="ChEBI" id="CHEBI:30413"/>
    </ligand>
    <ligandPart>
        <name>Fe</name>
        <dbReference type="ChEBI" id="CHEBI:18248"/>
    </ligandPart>
</feature>
<keyword evidence="10" id="KW-1133">Transmembrane helix</keyword>
<accession>A0A5N7AS10</accession>
<dbReference type="AlphaFoldDB" id="A0A5N7AS10"/>
<dbReference type="InterPro" id="IPR050121">
    <property type="entry name" value="Cytochrome_P450_monoxygenase"/>
</dbReference>
<keyword evidence="4 8" id="KW-0479">Metal-binding</keyword>
<evidence type="ECO:0000256" key="5">
    <source>
        <dbReference type="ARBA" id="ARBA00023002"/>
    </source>
</evidence>
<name>A0A5N7AS10_9EURO</name>
<evidence type="ECO:0000256" key="6">
    <source>
        <dbReference type="ARBA" id="ARBA00023004"/>
    </source>
</evidence>
<dbReference type="OrthoDB" id="3945418at2759"/>
<comment type="similarity">
    <text evidence="2 9">Belongs to the cytochrome P450 family.</text>
</comment>
<dbReference type="PANTHER" id="PTHR24305">
    <property type="entry name" value="CYTOCHROME P450"/>
    <property type="match status" value="1"/>
</dbReference>
<dbReference type="Pfam" id="PF00067">
    <property type="entry name" value="p450"/>
    <property type="match status" value="1"/>
</dbReference>
<dbReference type="SUPFAM" id="SSF48264">
    <property type="entry name" value="Cytochrome P450"/>
    <property type="match status" value="1"/>
</dbReference>
<organism evidence="11 12">
    <name type="scientific">Aspergillus bertholletiae</name>
    <dbReference type="NCBI Taxonomy" id="1226010"/>
    <lineage>
        <taxon>Eukaryota</taxon>
        <taxon>Fungi</taxon>
        <taxon>Dikarya</taxon>
        <taxon>Ascomycota</taxon>
        <taxon>Pezizomycotina</taxon>
        <taxon>Eurotiomycetes</taxon>
        <taxon>Eurotiomycetidae</taxon>
        <taxon>Eurotiales</taxon>
        <taxon>Aspergillaceae</taxon>
        <taxon>Aspergillus</taxon>
        <taxon>Aspergillus subgen. Circumdati</taxon>
    </lineage>
</organism>
<dbReference type="InterPro" id="IPR001128">
    <property type="entry name" value="Cyt_P450"/>
</dbReference>
<evidence type="ECO:0000256" key="2">
    <source>
        <dbReference type="ARBA" id="ARBA00010617"/>
    </source>
</evidence>
<dbReference type="EMBL" id="ML736395">
    <property type="protein sequence ID" value="KAE8371809.1"/>
    <property type="molecule type" value="Genomic_DNA"/>
</dbReference>
<evidence type="ECO:0000256" key="3">
    <source>
        <dbReference type="ARBA" id="ARBA00022617"/>
    </source>
</evidence>
<dbReference type="PROSITE" id="PS00086">
    <property type="entry name" value="CYTOCHROME_P450"/>
    <property type="match status" value="1"/>
</dbReference>
<keyword evidence="12" id="KW-1185">Reference proteome</keyword>
<dbReference type="GO" id="GO:0004497">
    <property type="term" value="F:monooxygenase activity"/>
    <property type="evidence" value="ECO:0007669"/>
    <property type="project" value="UniProtKB-KW"/>
</dbReference>
<dbReference type="InterPro" id="IPR002403">
    <property type="entry name" value="Cyt_P450_E_grp-IV"/>
</dbReference>
<evidence type="ECO:0000256" key="7">
    <source>
        <dbReference type="ARBA" id="ARBA00023033"/>
    </source>
</evidence>
<dbReference type="Gene3D" id="1.10.630.10">
    <property type="entry name" value="Cytochrome P450"/>
    <property type="match status" value="1"/>
</dbReference>
<keyword evidence="3 8" id="KW-0349">Heme</keyword>
<evidence type="ECO:0000313" key="11">
    <source>
        <dbReference type="EMBL" id="KAE8371809.1"/>
    </source>
</evidence>